<dbReference type="EMBL" id="GG666503">
    <property type="protein sequence ID" value="EEN61733.1"/>
    <property type="molecule type" value="Genomic_DNA"/>
</dbReference>
<feature type="region of interest" description="Disordered" evidence="1">
    <location>
        <begin position="66"/>
        <end position="106"/>
    </location>
</feature>
<name>C3YDC2_BRAFL</name>
<evidence type="ECO:0000256" key="1">
    <source>
        <dbReference type="SAM" id="MobiDB-lite"/>
    </source>
</evidence>
<organism>
    <name type="scientific">Branchiostoma floridae</name>
    <name type="common">Florida lancelet</name>
    <name type="synonym">Amphioxus</name>
    <dbReference type="NCBI Taxonomy" id="7739"/>
    <lineage>
        <taxon>Eukaryota</taxon>
        <taxon>Metazoa</taxon>
        <taxon>Chordata</taxon>
        <taxon>Cephalochordata</taxon>
        <taxon>Leptocardii</taxon>
        <taxon>Amphioxiformes</taxon>
        <taxon>Branchiostomatidae</taxon>
        <taxon>Branchiostoma</taxon>
    </lineage>
</organism>
<dbReference type="InParanoid" id="C3YDC2"/>
<gene>
    <name evidence="2" type="ORF">BRAFLDRAFT_77990</name>
</gene>
<reference evidence="2" key="1">
    <citation type="journal article" date="2008" name="Nature">
        <title>The amphioxus genome and the evolution of the chordate karyotype.</title>
        <authorList>
            <consortium name="US DOE Joint Genome Institute (JGI-PGF)"/>
            <person name="Putnam N.H."/>
            <person name="Butts T."/>
            <person name="Ferrier D.E.K."/>
            <person name="Furlong R.F."/>
            <person name="Hellsten U."/>
            <person name="Kawashima T."/>
            <person name="Robinson-Rechavi M."/>
            <person name="Shoguchi E."/>
            <person name="Terry A."/>
            <person name="Yu J.-K."/>
            <person name="Benito-Gutierrez E.L."/>
            <person name="Dubchak I."/>
            <person name="Garcia-Fernandez J."/>
            <person name="Gibson-Brown J.J."/>
            <person name="Grigoriev I.V."/>
            <person name="Horton A.C."/>
            <person name="de Jong P.J."/>
            <person name="Jurka J."/>
            <person name="Kapitonov V.V."/>
            <person name="Kohara Y."/>
            <person name="Kuroki Y."/>
            <person name="Lindquist E."/>
            <person name="Lucas S."/>
            <person name="Osoegawa K."/>
            <person name="Pennacchio L.A."/>
            <person name="Salamov A.A."/>
            <person name="Satou Y."/>
            <person name="Sauka-Spengler T."/>
            <person name="Schmutz J."/>
            <person name="Shin-I T."/>
            <person name="Toyoda A."/>
            <person name="Bronner-Fraser M."/>
            <person name="Fujiyama A."/>
            <person name="Holland L.Z."/>
            <person name="Holland P.W.H."/>
            <person name="Satoh N."/>
            <person name="Rokhsar D.S."/>
        </authorList>
    </citation>
    <scope>NUCLEOTIDE SEQUENCE [LARGE SCALE GENOMIC DNA]</scope>
    <source>
        <strain evidence="2">S238N-H82</strain>
        <tissue evidence="2">Testes</tissue>
    </source>
</reference>
<evidence type="ECO:0000313" key="2">
    <source>
        <dbReference type="EMBL" id="EEN61733.1"/>
    </source>
</evidence>
<dbReference type="AlphaFoldDB" id="C3YDC2"/>
<protein>
    <submittedName>
        <fullName evidence="2">Uncharacterized protein</fullName>
    </submittedName>
</protein>
<sequence length="167" mass="18207">MATSRPHLPGSLHPRSADDKRLKGREVESGKDRLTVEVPADLRGETVLVIERKMLPQLCKTCLPSSTGKKPRACQPSTPGCENIGRDSPHTRSYSPVATAPRHNTNSTGSRILAAILAVSPRWWLRSFPEKSPATLRSDLLRDSVSLVFGKRSCNSGFPPGPQFIGL</sequence>
<proteinExistence type="predicted"/>
<feature type="region of interest" description="Disordered" evidence="1">
    <location>
        <begin position="1"/>
        <end position="30"/>
    </location>
</feature>
<feature type="compositionally biased region" description="Basic and acidic residues" evidence="1">
    <location>
        <begin position="15"/>
        <end position="30"/>
    </location>
</feature>
<accession>C3YDC2</accession>
<feature type="compositionally biased region" description="Polar residues" evidence="1">
    <location>
        <begin position="91"/>
        <end position="106"/>
    </location>
</feature>